<evidence type="ECO:0000313" key="3">
    <source>
        <dbReference type="Proteomes" id="UP000054270"/>
    </source>
</evidence>
<feature type="region of interest" description="Disordered" evidence="1">
    <location>
        <begin position="1"/>
        <end position="74"/>
    </location>
</feature>
<dbReference type="Proteomes" id="UP000054270">
    <property type="component" value="Unassembled WGS sequence"/>
</dbReference>
<dbReference type="EMBL" id="KN817588">
    <property type="protein sequence ID" value="KJA18528.1"/>
    <property type="molecule type" value="Genomic_DNA"/>
</dbReference>
<protein>
    <submittedName>
        <fullName evidence="2">Uncharacterized protein</fullName>
    </submittedName>
</protein>
<sequence length="145" mass="15776">MERSALLPQRAAPQTHTRAYAHRRTPAPARATGHHGGTTHARVGPSIHIRRTNQPARGYPRPASGGTMVLPQSTHSTSQNALAVLLMLNTPLTRAVDPAGVCARASAHPNPNHVHTYLYPTPYQSRPRRAGAERTRADHDRARSV</sequence>
<evidence type="ECO:0000256" key="1">
    <source>
        <dbReference type="SAM" id="MobiDB-lite"/>
    </source>
</evidence>
<evidence type="ECO:0000313" key="2">
    <source>
        <dbReference type="EMBL" id="KJA18528.1"/>
    </source>
</evidence>
<keyword evidence="3" id="KW-1185">Reference proteome</keyword>
<accession>A0A0D2M5R2</accession>
<feature type="compositionally biased region" description="Basic and acidic residues" evidence="1">
    <location>
        <begin position="130"/>
        <end position="145"/>
    </location>
</feature>
<reference evidence="3" key="1">
    <citation type="submission" date="2014-04" db="EMBL/GenBank/DDBJ databases">
        <title>Evolutionary Origins and Diversification of the Mycorrhizal Mutualists.</title>
        <authorList>
            <consortium name="DOE Joint Genome Institute"/>
            <consortium name="Mycorrhizal Genomics Consortium"/>
            <person name="Kohler A."/>
            <person name="Kuo A."/>
            <person name="Nagy L.G."/>
            <person name="Floudas D."/>
            <person name="Copeland A."/>
            <person name="Barry K.W."/>
            <person name="Cichocki N."/>
            <person name="Veneault-Fourrey C."/>
            <person name="LaButti K."/>
            <person name="Lindquist E.A."/>
            <person name="Lipzen A."/>
            <person name="Lundell T."/>
            <person name="Morin E."/>
            <person name="Murat C."/>
            <person name="Riley R."/>
            <person name="Ohm R."/>
            <person name="Sun H."/>
            <person name="Tunlid A."/>
            <person name="Henrissat B."/>
            <person name="Grigoriev I.V."/>
            <person name="Hibbett D.S."/>
            <person name="Martin F."/>
        </authorList>
    </citation>
    <scope>NUCLEOTIDE SEQUENCE [LARGE SCALE GENOMIC DNA]</scope>
    <source>
        <strain evidence="3">FD-334 SS-4</strain>
    </source>
</reference>
<organism evidence="2 3">
    <name type="scientific">Hypholoma sublateritium (strain FD-334 SS-4)</name>
    <dbReference type="NCBI Taxonomy" id="945553"/>
    <lineage>
        <taxon>Eukaryota</taxon>
        <taxon>Fungi</taxon>
        <taxon>Dikarya</taxon>
        <taxon>Basidiomycota</taxon>
        <taxon>Agaricomycotina</taxon>
        <taxon>Agaricomycetes</taxon>
        <taxon>Agaricomycetidae</taxon>
        <taxon>Agaricales</taxon>
        <taxon>Agaricineae</taxon>
        <taxon>Strophariaceae</taxon>
        <taxon>Hypholoma</taxon>
    </lineage>
</organism>
<feature type="region of interest" description="Disordered" evidence="1">
    <location>
        <begin position="105"/>
        <end position="145"/>
    </location>
</feature>
<proteinExistence type="predicted"/>
<dbReference type="AlphaFoldDB" id="A0A0D2M5R2"/>
<name>A0A0D2M5R2_HYPSF</name>
<gene>
    <name evidence="2" type="ORF">HYPSUDRAFT_218187</name>
</gene>